<evidence type="ECO:0000256" key="1">
    <source>
        <dbReference type="SAM" id="MobiDB-lite"/>
    </source>
</evidence>
<evidence type="ECO:0000313" key="2">
    <source>
        <dbReference type="EMBL" id="GMF47055.1"/>
    </source>
</evidence>
<evidence type="ECO:0000313" key="3">
    <source>
        <dbReference type="Proteomes" id="UP001165121"/>
    </source>
</evidence>
<dbReference type="EMBL" id="BSXT01002072">
    <property type="protein sequence ID" value="GMF47055.1"/>
    <property type="molecule type" value="Genomic_DNA"/>
</dbReference>
<feature type="region of interest" description="Disordered" evidence="1">
    <location>
        <begin position="1"/>
        <end position="25"/>
    </location>
</feature>
<feature type="compositionally biased region" description="Basic and acidic residues" evidence="1">
    <location>
        <begin position="218"/>
        <end position="229"/>
    </location>
</feature>
<reference evidence="2" key="1">
    <citation type="submission" date="2023-04" db="EMBL/GenBank/DDBJ databases">
        <title>Phytophthora fragariaefolia NBRC 109709.</title>
        <authorList>
            <person name="Ichikawa N."/>
            <person name="Sato H."/>
            <person name="Tonouchi N."/>
        </authorList>
    </citation>
    <scope>NUCLEOTIDE SEQUENCE</scope>
    <source>
        <strain evidence="2">NBRC 109709</strain>
    </source>
</reference>
<dbReference type="Proteomes" id="UP001165121">
    <property type="component" value="Unassembled WGS sequence"/>
</dbReference>
<protein>
    <submittedName>
        <fullName evidence="2">Unnamed protein product</fullName>
    </submittedName>
</protein>
<dbReference type="OrthoDB" id="164577at2759"/>
<gene>
    <name evidence="2" type="ORF">Pfra01_001759500</name>
</gene>
<dbReference type="AlphaFoldDB" id="A0A9W7CY42"/>
<organism evidence="2 3">
    <name type="scientific">Phytophthora fragariaefolia</name>
    <dbReference type="NCBI Taxonomy" id="1490495"/>
    <lineage>
        <taxon>Eukaryota</taxon>
        <taxon>Sar</taxon>
        <taxon>Stramenopiles</taxon>
        <taxon>Oomycota</taxon>
        <taxon>Peronosporomycetes</taxon>
        <taxon>Peronosporales</taxon>
        <taxon>Peronosporaceae</taxon>
        <taxon>Phytophthora</taxon>
    </lineage>
</organism>
<name>A0A9W7CY42_9STRA</name>
<accession>A0A9W7CY42</accession>
<feature type="compositionally biased region" description="Basic and acidic residues" evidence="1">
    <location>
        <begin position="241"/>
        <end position="250"/>
    </location>
</feature>
<keyword evidence="3" id="KW-1185">Reference proteome</keyword>
<feature type="region of interest" description="Disordered" evidence="1">
    <location>
        <begin position="176"/>
        <end position="250"/>
    </location>
</feature>
<proteinExistence type="predicted"/>
<comment type="caution">
    <text evidence="2">The sequence shown here is derived from an EMBL/GenBank/DDBJ whole genome shotgun (WGS) entry which is preliminary data.</text>
</comment>
<sequence>MESVGSPDRDPDLPGWEYDPDDMDLPETDRAVSAFLRDQATDAKKCLTLADLLSGPAKNWYRQLARSTRKKWPDLLKSFQIQYCGLGVSVARQYYHARKRSDESPLEYLHQLNVAGLRARLKIKDGGSKERREHVDHFIETLGDQELSDRLTLLRPPGVNELEEVLRALDRAKTHQKKAAFGSSKYRQKDPNTPAPTAPTKHMRSIQIQAVDPGSDSGSDRSDGSDEGHHRRIYLAGSGDPVDHLNKNTD</sequence>